<proteinExistence type="predicted"/>
<sequence>MNFVVGIKNTDYAASLEVRKIYPVLPDSKANSHQMLRIIDESGEDYLYPNAYFMPIELSASLQQVLEMSEVEWNQRNRVAVRVSVS</sequence>
<keyword evidence="2" id="KW-1185">Reference proteome</keyword>
<reference evidence="1 2" key="1">
    <citation type="submission" date="2014-02" db="EMBL/GenBank/DDBJ databases">
        <authorList>
            <person name="Genoscope - CEA"/>
        </authorList>
    </citation>
    <scope>NUCLEOTIDE SEQUENCE [LARGE SCALE GENOMIC DNA]</scope>
    <source>
        <strain evidence="1 2">PCC 8005</strain>
    </source>
</reference>
<dbReference type="Proteomes" id="UP000032946">
    <property type="component" value="Chromosome"/>
</dbReference>
<evidence type="ECO:0000313" key="2">
    <source>
        <dbReference type="Proteomes" id="UP000032946"/>
    </source>
</evidence>
<evidence type="ECO:0000313" key="1">
    <source>
        <dbReference type="EMBL" id="CDM97218.1"/>
    </source>
</evidence>
<gene>
    <name evidence="1" type="ORF">ARTHRO_50186</name>
</gene>
<dbReference type="EMBL" id="FO818640">
    <property type="protein sequence ID" value="CDM97218.1"/>
    <property type="molecule type" value="Genomic_DNA"/>
</dbReference>
<accession>A0A9P1P2C2</accession>
<organism evidence="1 2">
    <name type="scientific">Limnospira indica PCC 8005</name>
    <dbReference type="NCBI Taxonomy" id="376219"/>
    <lineage>
        <taxon>Bacteria</taxon>
        <taxon>Bacillati</taxon>
        <taxon>Cyanobacteriota</taxon>
        <taxon>Cyanophyceae</taxon>
        <taxon>Oscillatoriophycideae</taxon>
        <taxon>Oscillatoriales</taxon>
        <taxon>Sirenicapillariaceae</taxon>
        <taxon>Limnospira</taxon>
    </lineage>
</organism>
<dbReference type="RefSeq" id="WP_006623788.1">
    <property type="nucleotide sequence ID" value="NZ_FO818640.1"/>
</dbReference>
<dbReference type="AlphaFoldDB" id="A0A9P1P2C2"/>
<protein>
    <submittedName>
        <fullName evidence="1">Uncharacterized protein</fullName>
    </submittedName>
</protein>
<name>A0A9P1P2C2_9CYAN</name>